<reference evidence="12" key="1">
    <citation type="submission" date="2016-01" db="EMBL/GenBank/DDBJ databases">
        <authorList>
            <person name="Mcilroy J.S."/>
            <person name="Karst M S."/>
            <person name="Albertsen M."/>
        </authorList>
    </citation>
    <scope>NUCLEOTIDE SEQUENCE</scope>
    <source>
        <strain evidence="12">Cfx-K</strain>
    </source>
</reference>
<dbReference type="RefSeq" id="WP_095045079.1">
    <property type="nucleotide sequence ID" value="NZ_LN890656.1"/>
</dbReference>
<dbReference type="FunFam" id="3.30.300.10:FF:000002">
    <property type="entry name" value="GMP synthase [glutamine-hydrolyzing]"/>
    <property type="match status" value="1"/>
</dbReference>
<evidence type="ECO:0000256" key="5">
    <source>
        <dbReference type="ARBA" id="ARBA00022749"/>
    </source>
</evidence>
<evidence type="ECO:0000256" key="8">
    <source>
        <dbReference type="ARBA" id="ARBA00022962"/>
    </source>
</evidence>
<dbReference type="InterPro" id="IPR017926">
    <property type="entry name" value="GATASE"/>
</dbReference>
<dbReference type="PROSITE" id="PS51553">
    <property type="entry name" value="GMPS_ATP_PPASE"/>
    <property type="match status" value="1"/>
</dbReference>
<dbReference type="Pfam" id="PF02540">
    <property type="entry name" value="NAD_synthase"/>
    <property type="match status" value="1"/>
</dbReference>
<feature type="binding site" evidence="10">
    <location>
        <begin position="226"/>
        <end position="232"/>
    </location>
    <ligand>
        <name>ATP</name>
        <dbReference type="ChEBI" id="CHEBI:30616"/>
    </ligand>
</feature>
<dbReference type="InterPro" id="IPR001674">
    <property type="entry name" value="GMP_synth_C"/>
</dbReference>
<keyword evidence="4 9" id="KW-0547">Nucleotide-binding</keyword>
<evidence type="ECO:0000256" key="6">
    <source>
        <dbReference type="ARBA" id="ARBA00022755"/>
    </source>
</evidence>
<dbReference type="InterPro" id="IPR004739">
    <property type="entry name" value="GMP_synth_GATase"/>
</dbReference>
<comment type="function">
    <text evidence="1 9">Catalyzes the synthesis of GMP from XMP.</text>
</comment>
<dbReference type="HAMAP" id="MF_00344">
    <property type="entry name" value="GMP_synthase"/>
    <property type="match status" value="1"/>
</dbReference>
<dbReference type="KEGG" id="pbf:CFX0092_B0170"/>
<dbReference type="Pfam" id="PF00958">
    <property type="entry name" value="GMP_synt_C"/>
    <property type="match status" value="1"/>
</dbReference>
<dbReference type="EMBL" id="LN890656">
    <property type="protein sequence ID" value="CUS05704.1"/>
    <property type="molecule type" value="Genomic_DNA"/>
</dbReference>
<evidence type="ECO:0000313" key="12">
    <source>
        <dbReference type="EMBL" id="CUS05704.1"/>
    </source>
</evidence>
<evidence type="ECO:0000256" key="10">
    <source>
        <dbReference type="PROSITE-ProRule" id="PRU00886"/>
    </source>
</evidence>
<dbReference type="GO" id="GO:0003921">
    <property type="term" value="F:GMP synthase activity"/>
    <property type="evidence" value="ECO:0007669"/>
    <property type="project" value="InterPro"/>
</dbReference>
<feature type="active site" description="Nucleophile" evidence="9">
    <location>
        <position position="82"/>
    </location>
</feature>
<dbReference type="PRINTS" id="PR00099">
    <property type="entry name" value="CPSGATASE"/>
</dbReference>
<dbReference type="GO" id="GO:0005829">
    <property type="term" value="C:cytosol"/>
    <property type="evidence" value="ECO:0007669"/>
    <property type="project" value="TreeGrafter"/>
</dbReference>
<dbReference type="NCBIfam" id="TIGR00884">
    <property type="entry name" value="guaA_Cterm"/>
    <property type="match status" value="1"/>
</dbReference>
<feature type="active site" evidence="9">
    <location>
        <position position="174"/>
    </location>
</feature>
<evidence type="ECO:0000259" key="11">
    <source>
        <dbReference type="PROSITE" id="PS51553"/>
    </source>
</evidence>
<dbReference type="Gene3D" id="3.40.50.620">
    <property type="entry name" value="HUPs"/>
    <property type="match status" value="1"/>
</dbReference>
<keyword evidence="12" id="KW-0808">Transferase</keyword>
<evidence type="ECO:0000256" key="2">
    <source>
        <dbReference type="ARBA" id="ARBA00005153"/>
    </source>
</evidence>
<name>A0A160T6P9_9CHLR</name>
<dbReference type="SUPFAM" id="SSF54810">
    <property type="entry name" value="GMP synthetase C-terminal dimerisation domain"/>
    <property type="match status" value="1"/>
</dbReference>
<keyword evidence="6 9" id="KW-0658">Purine biosynthesis</keyword>
<keyword evidence="3 9" id="KW-0436">Ligase</keyword>
<dbReference type="NCBIfam" id="TIGR00888">
    <property type="entry name" value="guaA_Nterm"/>
    <property type="match status" value="1"/>
</dbReference>
<dbReference type="InterPro" id="IPR029062">
    <property type="entry name" value="Class_I_gatase-like"/>
</dbReference>
<dbReference type="UniPathway" id="UPA00189">
    <property type="reaction ID" value="UER00296"/>
</dbReference>
<dbReference type="FunFam" id="3.40.50.620:FF:000001">
    <property type="entry name" value="GMP synthase [glutamine-hydrolyzing]"/>
    <property type="match status" value="1"/>
</dbReference>
<dbReference type="FunFam" id="3.40.50.880:FF:000001">
    <property type="entry name" value="GMP synthase [glutamine-hydrolyzing]"/>
    <property type="match status" value="1"/>
</dbReference>
<dbReference type="SUPFAM" id="SSF52402">
    <property type="entry name" value="Adenine nucleotide alpha hydrolases-like"/>
    <property type="match status" value="1"/>
</dbReference>
<protein>
    <recommendedName>
        <fullName evidence="9">GMP synthase [glutamine-hydrolyzing]</fullName>
        <ecNumber evidence="9">6.3.5.2</ecNumber>
    </recommendedName>
    <alternativeName>
        <fullName evidence="9">GMP synthetase</fullName>
    </alternativeName>
    <alternativeName>
        <fullName evidence="9">Glutamine amidotransferase</fullName>
    </alternativeName>
</protein>
<dbReference type="PROSITE" id="PS51273">
    <property type="entry name" value="GATASE_TYPE_1"/>
    <property type="match status" value="1"/>
</dbReference>
<keyword evidence="8 9" id="KW-0315">Glutamine amidotransferase</keyword>
<comment type="catalytic activity">
    <reaction evidence="9">
        <text>XMP + L-glutamine + ATP + H2O = GMP + L-glutamate + AMP + diphosphate + 2 H(+)</text>
        <dbReference type="Rhea" id="RHEA:11680"/>
        <dbReference type="ChEBI" id="CHEBI:15377"/>
        <dbReference type="ChEBI" id="CHEBI:15378"/>
        <dbReference type="ChEBI" id="CHEBI:29985"/>
        <dbReference type="ChEBI" id="CHEBI:30616"/>
        <dbReference type="ChEBI" id="CHEBI:33019"/>
        <dbReference type="ChEBI" id="CHEBI:57464"/>
        <dbReference type="ChEBI" id="CHEBI:58115"/>
        <dbReference type="ChEBI" id="CHEBI:58359"/>
        <dbReference type="ChEBI" id="CHEBI:456215"/>
        <dbReference type="EC" id="6.3.5.2"/>
    </reaction>
</comment>
<accession>A0A160T6P9</accession>
<dbReference type="InterPro" id="IPR022310">
    <property type="entry name" value="NAD/GMP_synthase"/>
</dbReference>
<keyword evidence="7 9" id="KW-0067">ATP-binding</keyword>
<keyword evidence="5 9" id="KW-0332">GMP biosynthesis</keyword>
<comment type="subunit">
    <text evidence="9">Homodimer.</text>
</comment>
<dbReference type="CDD" id="cd01997">
    <property type="entry name" value="GMP_synthase_C"/>
    <property type="match status" value="1"/>
</dbReference>
<evidence type="ECO:0000256" key="1">
    <source>
        <dbReference type="ARBA" id="ARBA00002332"/>
    </source>
</evidence>
<evidence type="ECO:0000256" key="9">
    <source>
        <dbReference type="HAMAP-Rule" id="MF_00344"/>
    </source>
</evidence>
<dbReference type="PRINTS" id="PR00096">
    <property type="entry name" value="GATASE"/>
</dbReference>
<dbReference type="GO" id="GO:0008483">
    <property type="term" value="F:transaminase activity"/>
    <property type="evidence" value="ECO:0007669"/>
    <property type="project" value="UniProtKB-KW"/>
</dbReference>
<feature type="active site" evidence="9">
    <location>
        <position position="172"/>
    </location>
</feature>
<sequence length="517" mass="56181">MNHDTIVVLDYGSQYAQLIVRRVREANVYCELVPWNAPAADVLALQPKGFILSGGPNSVYDPGAPTLPDYVLQSGAPVLGICYGMQLLAHRLGGQVAGSTMHEYGPATLTVDVADDPLFAGWDAAGPSPVWMSHGDRVAALPPGFRPLAHSANSPFAAAADPARATYAVQFHPEVAHTPRGRVLLSNFVHRICGCAPDWTPANFIDQQTAAIRAQVGDGRVVLGLSGGLDSAVAAALIHRAVGDQLTCIFVDTGLLRAGEPLSIVQAFQQEQGIRLIAVNAIEEYLAALDGVSEPEQKRRLIGEKFVRIFEREARALGRIDFLAQGTIYPDVIESAGPGRGEARVIKTHHNVGGLPADMEFELVEPLRPLFKDEVRRLGLALGLPERIIYRQPFPGPGLAVRCLGEITWERLERLRQADAIFLEELTSADLLREGTQQAFAVLLPVKSVGVMGDYRTYKEVVALRAVTTEDFMTADWARLPYDVLAEASRRIVNEVPGVNRVVFDITSKPPGTIEWE</sequence>
<dbReference type="NCBIfam" id="NF000848">
    <property type="entry name" value="PRK00074.1"/>
    <property type="match status" value="1"/>
</dbReference>
<dbReference type="GO" id="GO:0005524">
    <property type="term" value="F:ATP binding"/>
    <property type="evidence" value="ECO:0007669"/>
    <property type="project" value="UniProtKB-UniRule"/>
</dbReference>
<organism evidence="12 13">
    <name type="scientific">Candidatus Promineifilum breve</name>
    <dbReference type="NCBI Taxonomy" id="1806508"/>
    <lineage>
        <taxon>Bacteria</taxon>
        <taxon>Bacillati</taxon>
        <taxon>Chloroflexota</taxon>
        <taxon>Ardenticatenia</taxon>
        <taxon>Candidatus Promineifilales</taxon>
        <taxon>Candidatus Promineifilaceae</taxon>
        <taxon>Candidatus Promineifilum</taxon>
    </lineage>
</organism>
<evidence type="ECO:0000256" key="7">
    <source>
        <dbReference type="ARBA" id="ARBA00022840"/>
    </source>
</evidence>
<dbReference type="Proteomes" id="UP000215027">
    <property type="component" value="Chromosome II"/>
</dbReference>
<dbReference type="EC" id="6.3.5.2" evidence="9"/>
<dbReference type="PANTHER" id="PTHR11922:SF2">
    <property type="entry name" value="GMP SYNTHASE [GLUTAMINE-HYDROLYZING]"/>
    <property type="match status" value="1"/>
</dbReference>
<dbReference type="Gene3D" id="3.30.300.10">
    <property type="match status" value="1"/>
</dbReference>
<dbReference type="AlphaFoldDB" id="A0A160T6P9"/>
<dbReference type="SUPFAM" id="SSF52317">
    <property type="entry name" value="Class I glutamine amidotransferase-like"/>
    <property type="match status" value="1"/>
</dbReference>
<dbReference type="CDD" id="cd01742">
    <property type="entry name" value="GATase1_GMP_Synthase"/>
    <property type="match status" value="1"/>
</dbReference>
<dbReference type="InterPro" id="IPR014729">
    <property type="entry name" value="Rossmann-like_a/b/a_fold"/>
</dbReference>
<gene>
    <name evidence="9 12" type="primary">guaA</name>
    <name evidence="12" type="ORF">CFX0092_B0170</name>
</gene>
<dbReference type="PRINTS" id="PR00097">
    <property type="entry name" value="ANTSNTHASEII"/>
</dbReference>
<comment type="pathway">
    <text evidence="2 9">Purine metabolism; GMP biosynthesis; GMP from XMP (L-Gln route): step 1/1.</text>
</comment>
<dbReference type="OrthoDB" id="9802219at2"/>
<keyword evidence="12" id="KW-0032">Aminotransferase</keyword>
<dbReference type="InterPro" id="IPR022955">
    <property type="entry name" value="GMP_synthase"/>
</dbReference>
<evidence type="ECO:0000256" key="4">
    <source>
        <dbReference type="ARBA" id="ARBA00022741"/>
    </source>
</evidence>
<evidence type="ECO:0000313" key="13">
    <source>
        <dbReference type="Proteomes" id="UP000215027"/>
    </source>
</evidence>
<dbReference type="Gene3D" id="3.40.50.880">
    <property type="match status" value="1"/>
</dbReference>
<proteinExistence type="inferred from homology"/>
<dbReference type="Pfam" id="PF00117">
    <property type="entry name" value="GATase"/>
    <property type="match status" value="1"/>
</dbReference>
<feature type="domain" description="GMPS ATP-PPase" evidence="11">
    <location>
        <begin position="199"/>
        <end position="391"/>
    </location>
</feature>
<evidence type="ECO:0000256" key="3">
    <source>
        <dbReference type="ARBA" id="ARBA00022598"/>
    </source>
</evidence>
<keyword evidence="13" id="KW-1185">Reference proteome</keyword>
<dbReference type="PANTHER" id="PTHR11922">
    <property type="entry name" value="GMP SYNTHASE-RELATED"/>
    <property type="match status" value="1"/>
</dbReference>
<dbReference type="InterPro" id="IPR025777">
    <property type="entry name" value="GMPS_ATP_PPase_dom"/>
</dbReference>